<dbReference type="Gene3D" id="2.60.120.560">
    <property type="entry name" value="Exo-inulinase, domain 1"/>
    <property type="match status" value="1"/>
</dbReference>
<proteinExistence type="predicted"/>
<name>A0ABW4Z9C5_9BACT</name>
<reference evidence="3" key="1">
    <citation type="journal article" date="2019" name="Int. J. Syst. Evol. Microbiol.">
        <title>The Global Catalogue of Microorganisms (GCM) 10K type strain sequencing project: providing services to taxonomists for standard genome sequencing and annotation.</title>
        <authorList>
            <consortium name="The Broad Institute Genomics Platform"/>
            <consortium name="The Broad Institute Genome Sequencing Center for Infectious Disease"/>
            <person name="Wu L."/>
            <person name="Ma J."/>
        </authorList>
    </citation>
    <scope>NUCLEOTIDE SEQUENCE [LARGE SCALE GENOMIC DNA]</scope>
    <source>
        <strain evidence="3">CCUG 57942</strain>
    </source>
</reference>
<dbReference type="RefSeq" id="WP_377086519.1">
    <property type="nucleotide sequence ID" value="NZ_JBHSJL010000014.1"/>
</dbReference>
<evidence type="ECO:0008006" key="4">
    <source>
        <dbReference type="Google" id="ProtNLM"/>
    </source>
</evidence>
<feature type="chain" id="PRO_5046636938" description="3-keto-disaccharide hydrolase domain-containing protein" evidence="1">
    <location>
        <begin position="23"/>
        <end position="227"/>
    </location>
</feature>
<accession>A0ABW4Z9C5</accession>
<protein>
    <recommendedName>
        <fullName evidence="4">3-keto-disaccharide hydrolase domain-containing protein</fullName>
    </recommendedName>
</protein>
<keyword evidence="3" id="KW-1185">Reference proteome</keyword>
<comment type="caution">
    <text evidence="2">The sequence shown here is derived from an EMBL/GenBank/DDBJ whole genome shotgun (WGS) entry which is preliminary data.</text>
</comment>
<feature type="signal peptide" evidence="1">
    <location>
        <begin position="1"/>
        <end position="22"/>
    </location>
</feature>
<dbReference type="EMBL" id="JBHUJB010000022">
    <property type="protein sequence ID" value="MFD2158335.1"/>
    <property type="molecule type" value="Genomic_DNA"/>
</dbReference>
<keyword evidence="1" id="KW-0732">Signal</keyword>
<evidence type="ECO:0000313" key="2">
    <source>
        <dbReference type="EMBL" id="MFD2158335.1"/>
    </source>
</evidence>
<gene>
    <name evidence="2" type="ORF">ACFSW8_05445</name>
</gene>
<organism evidence="2 3">
    <name type="scientific">Rubritalea tangerina</name>
    <dbReference type="NCBI Taxonomy" id="430798"/>
    <lineage>
        <taxon>Bacteria</taxon>
        <taxon>Pseudomonadati</taxon>
        <taxon>Verrucomicrobiota</taxon>
        <taxon>Verrucomicrobiia</taxon>
        <taxon>Verrucomicrobiales</taxon>
        <taxon>Rubritaleaceae</taxon>
        <taxon>Rubritalea</taxon>
    </lineage>
</organism>
<evidence type="ECO:0000313" key="3">
    <source>
        <dbReference type="Proteomes" id="UP001597389"/>
    </source>
</evidence>
<dbReference type="Proteomes" id="UP001597389">
    <property type="component" value="Unassembled WGS sequence"/>
</dbReference>
<evidence type="ECO:0000256" key="1">
    <source>
        <dbReference type="SAM" id="SignalP"/>
    </source>
</evidence>
<sequence>MFFKHAVTLLSWAALLSVPVLADASVRSWQWSGDGDELTMYRANGSVTWELSEGSLLLDNSKKSLVAGKVRRPGGFVLAPGKWGDVTFSVDGRSLASEVTVNRDVCLIFGYQDETHFYYAHLSRNSDGKYHTVLMRVDGDSRTVIHEAIEIGVDKGPLVSSKENKRWQNFRVTHRKDGRIAVYVDDMQVPVLKAKDVTYPVGRLGCGTFDDPAMFKNLRVSGTRLDG</sequence>